<dbReference type="InterPro" id="IPR015424">
    <property type="entry name" value="PyrdxlP-dep_Trfase"/>
</dbReference>
<comment type="caution">
    <text evidence="6">The sequence shown here is derived from an EMBL/GenBank/DDBJ whole genome shotgun (WGS) entry which is preliminary data.</text>
</comment>
<keyword evidence="6" id="KW-0670">Pyruvate</keyword>
<gene>
    <name evidence="6" type="ORF">A2W18_02450</name>
</gene>
<keyword evidence="4" id="KW-0663">Pyridoxal phosphate</keyword>
<sequence>MTTDLSKTGIRMSRLTGVRAIMHDIRQSQAASPSAPWTNLSPGNPVILPEVEAMWRAHTRAVADSKEFGEIVCRYGESQGYPPLLDAVVDLFNKKYGWGITQDNVLITPGSQSSLFAAANCFCGVNAKEKLRKLLLPLSPDYTGYDGICLDEEALVSVPPDIEIIDAHTFKYGVDFSKLHIDATTGAVMFSRPCNPSGNVIRTDEVEKIIALARAHDVPVFIDAAYGPPFPNLAFTPIEPFRGDNVVYSMSLSKAGLPGERIGIAVGPSRYLDVMRAFLTNAVIHSSRFGQAIVARAIASGELVKVSQAVIGPYYRKKFELMRRLMAESMPAIDWYLHKFEGALFAWLWLKDLPITDLELYNEIKKEGVFVVPGSFFFPGTDARWKHRSECLRISLTAADEEITKGVAAIARVAAKLYNKASNSARTAAG</sequence>
<evidence type="ECO:0000256" key="1">
    <source>
        <dbReference type="ARBA" id="ARBA00001933"/>
    </source>
</evidence>
<protein>
    <submittedName>
        <fullName evidence="6">Valine--pyruvate transaminase</fullName>
    </submittedName>
</protein>
<dbReference type="InterPro" id="IPR004839">
    <property type="entry name" value="Aminotransferase_I/II_large"/>
</dbReference>
<dbReference type="PANTHER" id="PTHR42790">
    <property type="entry name" value="AMINOTRANSFERASE"/>
    <property type="match status" value="1"/>
</dbReference>
<dbReference type="InterPro" id="IPR050859">
    <property type="entry name" value="Class-I_PLP-dep_aminotransf"/>
</dbReference>
<dbReference type="Pfam" id="PF00155">
    <property type="entry name" value="Aminotran_1_2"/>
    <property type="match status" value="1"/>
</dbReference>
<dbReference type="InterPro" id="IPR015421">
    <property type="entry name" value="PyrdxlP-dep_Trfase_major"/>
</dbReference>
<organism evidence="6 7">
    <name type="scientific">Candidatus Muproteobacteria bacterium RBG_16_60_9</name>
    <dbReference type="NCBI Taxonomy" id="1817755"/>
    <lineage>
        <taxon>Bacteria</taxon>
        <taxon>Pseudomonadati</taxon>
        <taxon>Pseudomonadota</taxon>
        <taxon>Candidatus Muproteobacteria</taxon>
    </lineage>
</organism>
<comment type="cofactor">
    <cofactor evidence="1">
        <name>pyridoxal 5'-phosphate</name>
        <dbReference type="ChEBI" id="CHEBI:597326"/>
    </cofactor>
</comment>
<dbReference type="Proteomes" id="UP000179076">
    <property type="component" value="Unassembled WGS sequence"/>
</dbReference>
<dbReference type="Gene3D" id="3.40.640.10">
    <property type="entry name" value="Type I PLP-dependent aspartate aminotransferase-like (Major domain)"/>
    <property type="match status" value="1"/>
</dbReference>
<dbReference type="SUPFAM" id="SSF53383">
    <property type="entry name" value="PLP-dependent transferases"/>
    <property type="match status" value="1"/>
</dbReference>
<evidence type="ECO:0000313" key="6">
    <source>
        <dbReference type="EMBL" id="OGI66875.1"/>
    </source>
</evidence>
<evidence type="ECO:0000256" key="2">
    <source>
        <dbReference type="ARBA" id="ARBA00022576"/>
    </source>
</evidence>
<evidence type="ECO:0000256" key="4">
    <source>
        <dbReference type="ARBA" id="ARBA00022898"/>
    </source>
</evidence>
<dbReference type="CDD" id="cd00609">
    <property type="entry name" value="AAT_like"/>
    <property type="match status" value="1"/>
</dbReference>
<dbReference type="NCBIfam" id="NF006967">
    <property type="entry name" value="PRK09440.1-5"/>
    <property type="match status" value="1"/>
</dbReference>
<dbReference type="AlphaFoldDB" id="A0A1F6VBC4"/>
<feature type="domain" description="Aminotransferase class I/classII large" evidence="5">
    <location>
        <begin position="70"/>
        <end position="410"/>
    </location>
</feature>
<dbReference type="GO" id="GO:0005829">
    <property type="term" value="C:cytosol"/>
    <property type="evidence" value="ECO:0007669"/>
    <property type="project" value="TreeGrafter"/>
</dbReference>
<evidence type="ECO:0000259" key="5">
    <source>
        <dbReference type="Pfam" id="PF00155"/>
    </source>
</evidence>
<dbReference type="EMBL" id="MFSP01000075">
    <property type="protein sequence ID" value="OGI66875.1"/>
    <property type="molecule type" value="Genomic_DNA"/>
</dbReference>
<dbReference type="GO" id="GO:0009042">
    <property type="term" value="F:valine-pyruvate transaminase activity"/>
    <property type="evidence" value="ECO:0007669"/>
    <property type="project" value="TreeGrafter"/>
</dbReference>
<dbReference type="GO" id="GO:0030170">
    <property type="term" value="F:pyridoxal phosphate binding"/>
    <property type="evidence" value="ECO:0007669"/>
    <property type="project" value="InterPro"/>
</dbReference>
<keyword evidence="2" id="KW-0032">Aminotransferase</keyword>
<evidence type="ECO:0000313" key="7">
    <source>
        <dbReference type="Proteomes" id="UP000179076"/>
    </source>
</evidence>
<dbReference type="GO" id="GO:1901605">
    <property type="term" value="P:alpha-amino acid metabolic process"/>
    <property type="evidence" value="ECO:0007669"/>
    <property type="project" value="TreeGrafter"/>
</dbReference>
<evidence type="ECO:0000256" key="3">
    <source>
        <dbReference type="ARBA" id="ARBA00022679"/>
    </source>
</evidence>
<keyword evidence="3" id="KW-0808">Transferase</keyword>
<dbReference type="PANTHER" id="PTHR42790:SF4">
    <property type="entry name" value="VALINE--PYRUVATE AMINOTRANSFERASE"/>
    <property type="match status" value="1"/>
</dbReference>
<proteinExistence type="predicted"/>
<reference evidence="6 7" key="1">
    <citation type="journal article" date="2016" name="Nat. Commun.">
        <title>Thousands of microbial genomes shed light on interconnected biogeochemical processes in an aquifer system.</title>
        <authorList>
            <person name="Anantharaman K."/>
            <person name="Brown C.T."/>
            <person name="Hug L.A."/>
            <person name="Sharon I."/>
            <person name="Castelle C.J."/>
            <person name="Probst A.J."/>
            <person name="Thomas B.C."/>
            <person name="Singh A."/>
            <person name="Wilkins M.J."/>
            <person name="Karaoz U."/>
            <person name="Brodie E.L."/>
            <person name="Williams K.H."/>
            <person name="Hubbard S.S."/>
            <person name="Banfield J.F."/>
        </authorList>
    </citation>
    <scope>NUCLEOTIDE SEQUENCE [LARGE SCALE GENOMIC DNA]</scope>
</reference>
<name>A0A1F6VBC4_9PROT</name>
<accession>A0A1F6VBC4</accession>